<comment type="similarity">
    <text evidence="1 6">Belongs to the glycosyl hydrolase 43 family.</text>
</comment>
<dbReference type="PANTHER" id="PTHR42812">
    <property type="entry name" value="BETA-XYLOSIDASE"/>
    <property type="match status" value="1"/>
</dbReference>
<dbReference type="KEGG" id="mgod:E7746_01585"/>
<dbReference type="InterPro" id="IPR006710">
    <property type="entry name" value="Glyco_hydro_43"/>
</dbReference>
<dbReference type="InterPro" id="IPR023296">
    <property type="entry name" value="Glyco_hydro_beta-prop_sf"/>
</dbReference>
<evidence type="ECO:0000256" key="2">
    <source>
        <dbReference type="ARBA" id="ARBA00022801"/>
    </source>
</evidence>
<evidence type="ECO:0000259" key="8">
    <source>
        <dbReference type="Pfam" id="PF17851"/>
    </source>
</evidence>
<keyword evidence="10" id="KW-1185">Reference proteome</keyword>
<accession>A0A4P7VE86</accession>
<keyword evidence="7" id="KW-0732">Signal</keyword>
<organism evidence="9 10">
    <name type="scientific">Muribaculum gordoncarteri</name>
    <dbReference type="NCBI Taxonomy" id="2530390"/>
    <lineage>
        <taxon>Bacteria</taxon>
        <taxon>Pseudomonadati</taxon>
        <taxon>Bacteroidota</taxon>
        <taxon>Bacteroidia</taxon>
        <taxon>Bacteroidales</taxon>
        <taxon>Muribaculaceae</taxon>
        <taxon>Muribaculum</taxon>
    </lineage>
</organism>
<reference evidence="9 10" key="1">
    <citation type="submission" date="2019-02" db="EMBL/GenBank/DDBJ databases">
        <title>Isolation and identification of novel species under the genus Muribaculum.</title>
        <authorList>
            <person name="Miyake S."/>
            <person name="Ding Y."/>
            <person name="Low A."/>
            <person name="Soh M."/>
            <person name="Seedorf H."/>
        </authorList>
    </citation>
    <scope>NUCLEOTIDE SEQUENCE [LARGE SCALE GENOMIC DNA]</scope>
    <source>
        <strain evidence="9 10">TLL-A4</strain>
    </source>
</reference>
<dbReference type="Gene3D" id="2.60.120.200">
    <property type="match status" value="1"/>
</dbReference>
<dbReference type="EMBL" id="CP039393">
    <property type="protein sequence ID" value="QCD34654.1"/>
    <property type="molecule type" value="Genomic_DNA"/>
</dbReference>
<dbReference type="InterPro" id="IPR041542">
    <property type="entry name" value="GH43_C2"/>
</dbReference>
<sequence>MRKLLINLTFLLFAATITSSAAVVADKSTFANPMLWADVPDPDVIRVGDDFYMVSTTMHLMPGCPIMRSKDLVNWEVISYVFDTLDDNSRYRLIDGNVYGRGQWATSLKYHNGRFYVLFSPNDQPYRSYIYSTADPTGKWELVSRTPHFHDSSLLFDDDGRVYVYSGTGNLRELNPDLSDVKEGGVDMVIFERDSTETGLLEGSRALKLNGKYYLLMISWPNGKPRRQVCYRADKITGPYEKKVILQSEFGGFPYAGQGTIVDDAKGNWWGVIFQDRGGVGRVLTLMPCRWIDGWPILGDENGKIPAVMERPVAGCPDKKIVTSDDFDSDKLNINWQWNHCPVNEAWSLTDRPGHLRLTTSRVVDNLYNAPNTISQRMEGPECNGAVKIDVSHMKDGDVAGFGAFNGHSGLLSIEKNNGKTELVMHTNVVKMERRTKNVLGVDNEEIQRVALNSPVVMLRINADFRPGRDIARFAYSTDGKSWNEIGRDFKMRFDYQRLFMGTRFAIYNYATREKGGYVDVDYFNYERLSDDAHSMSKIDTK</sequence>
<dbReference type="SUPFAM" id="SSF75005">
    <property type="entry name" value="Arabinanase/levansucrase/invertase"/>
    <property type="match status" value="1"/>
</dbReference>
<name>A0A4P7VE86_9BACT</name>
<dbReference type="CDD" id="cd09001">
    <property type="entry name" value="GH43_FsAxh1-like"/>
    <property type="match status" value="1"/>
</dbReference>
<dbReference type="Proteomes" id="UP000297031">
    <property type="component" value="Chromosome"/>
</dbReference>
<evidence type="ECO:0000256" key="4">
    <source>
        <dbReference type="PIRSR" id="PIRSR606710-1"/>
    </source>
</evidence>
<feature type="active site" description="Proton donor" evidence="4">
    <location>
        <position position="202"/>
    </location>
</feature>
<evidence type="ECO:0000256" key="7">
    <source>
        <dbReference type="SAM" id="SignalP"/>
    </source>
</evidence>
<dbReference type="InterPro" id="IPR013320">
    <property type="entry name" value="ConA-like_dom_sf"/>
</dbReference>
<evidence type="ECO:0000256" key="5">
    <source>
        <dbReference type="PIRSR" id="PIRSR606710-2"/>
    </source>
</evidence>
<feature type="domain" description="Beta-xylosidase C-terminal Concanavalin A-like" evidence="8">
    <location>
        <begin position="324"/>
        <end position="527"/>
    </location>
</feature>
<dbReference type="InterPro" id="IPR051795">
    <property type="entry name" value="Glycosyl_Hydrlase_43"/>
</dbReference>
<evidence type="ECO:0000256" key="6">
    <source>
        <dbReference type="RuleBase" id="RU361187"/>
    </source>
</evidence>
<dbReference type="GO" id="GO:0005975">
    <property type="term" value="P:carbohydrate metabolic process"/>
    <property type="evidence" value="ECO:0007669"/>
    <property type="project" value="InterPro"/>
</dbReference>
<feature type="signal peptide" evidence="7">
    <location>
        <begin position="1"/>
        <end position="21"/>
    </location>
</feature>
<protein>
    <submittedName>
        <fullName evidence="9">Glycosyl hydrolase 43 family protein</fullName>
    </submittedName>
</protein>
<keyword evidence="2 6" id="KW-0378">Hydrolase</keyword>
<dbReference type="Pfam" id="PF04616">
    <property type="entry name" value="Glyco_hydro_43"/>
    <property type="match status" value="1"/>
</dbReference>
<evidence type="ECO:0000256" key="1">
    <source>
        <dbReference type="ARBA" id="ARBA00009865"/>
    </source>
</evidence>
<feature type="site" description="Important for catalytic activity, responsible for pKa modulation of the active site Glu and correct orientation of both the proton donor and substrate" evidence="5">
    <location>
        <position position="151"/>
    </location>
</feature>
<keyword evidence="3 6" id="KW-0326">Glycosidase</keyword>
<dbReference type="Gene3D" id="2.115.10.20">
    <property type="entry name" value="Glycosyl hydrolase domain, family 43"/>
    <property type="match status" value="1"/>
</dbReference>
<feature type="active site" description="Proton acceptor" evidence="4">
    <location>
        <position position="41"/>
    </location>
</feature>
<feature type="chain" id="PRO_5020186715" evidence="7">
    <location>
        <begin position="22"/>
        <end position="542"/>
    </location>
</feature>
<gene>
    <name evidence="9" type="ORF">E7746_01585</name>
</gene>
<dbReference type="Pfam" id="PF17851">
    <property type="entry name" value="GH43_C2"/>
    <property type="match status" value="1"/>
</dbReference>
<evidence type="ECO:0000256" key="3">
    <source>
        <dbReference type="ARBA" id="ARBA00023295"/>
    </source>
</evidence>
<evidence type="ECO:0000313" key="9">
    <source>
        <dbReference type="EMBL" id="QCD34654.1"/>
    </source>
</evidence>
<proteinExistence type="inferred from homology"/>
<dbReference type="SUPFAM" id="SSF49899">
    <property type="entry name" value="Concanavalin A-like lectins/glucanases"/>
    <property type="match status" value="1"/>
</dbReference>
<evidence type="ECO:0000313" key="10">
    <source>
        <dbReference type="Proteomes" id="UP000297031"/>
    </source>
</evidence>
<dbReference type="OrthoDB" id="9801455at2"/>
<dbReference type="PANTHER" id="PTHR42812:SF12">
    <property type="entry name" value="BETA-XYLOSIDASE-RELATED"/>
    <property type="match status" value="1"/>
</dbReference>
<dbReference type="AlphaFoldDB" id="A0A4P7VE86"/>
<dbReference type="RefSeq" id="WP_123395300.1">
    <property type="nucleotide sequence ID" value="NZ_CBFGDD010000003.1"/>
</dbReference>
<dbReference type="GO" id="GO:0004553">
    <property type="term" value="F:hydrolase activity, hydrolyzing O-glycosyl compounds"/>
    <property type="evidence" value="ECO:0007669"/>
    <property type="project" value="InterPro"/>
</dbReference>